<evidence type="ECO:0000256" key="3">
    <source>
        <dbReference type="ARBA" id="ARBA00023163"/>
    </source>
</evidence>
<proteinExistence type="predicted"/>
<gene>
    <name evidence="6" type="ORF">Prubr_50740</name>
</gene>
<dbReference type="Proteomes" id="UP000680866">
    <property type="component" value="Chromosome"/>
</dbReference>
<sequence>MATRNTGVRTTLDSHRLPIPVPIDEYECCPVTDVLRRVSDKWTLLLITLLGRQPYRFNELHRAVEGISQRMLTRTLRVLESDGLVEREVFPTSPPSVEYRLTPLGASLLEPLSALASWAVDHHAEIAASRTGTGCPGPAGRSPAGFPPSPLDRPGRGSFERRTDEPSN</sequence>
<dbReference type="SUPFAM" id="SSF46785">
    <property type="entry name" value="Winged helix' DNA-binding domain"/>
    <property type="match status" value="1"/>
</dbReference>
<keyword evidence="1" id="KW-0805">Transcription regulation</keyword>
<dbReference type="PANTHER" id="PTHR33204">
    <property type="entry name" value="TRANSCRIPTIONAL REGULATOR, MARR FAMILY"/>
    <property type="match status" value="1"/>
</dbReference>
<dbReference type="AlphaFoldDB" id="A0A810N8X6"/>
<dbReference type="Gene3D" id="1.10.10.10">
    <property type="entry name" value="Winged helix-like DNA-binding domain superfamily/Winged helix DNA-binding domain"/>
    <property type="match status" value="1"/>
</dbReference>
<dbReference type="EMBL" id="AP023359">
    <property type="protein sequence ID" value="BCJ68053.1"/>
    <property type="molecule type" value="Genomic_DNA"/>
</dbReference>
<feature type="region of interest" description="Disordered" evidence="4">
    <location>
        <begin position="129"/>
        <end position="168"/>
    </location>
</feature>
<protein>
    <recommendedName>
        <fullName evidence="5">HTH hxlR-type domain-containing protein</fullName>
    </recommendedName>
</protein>
<dbReference type="GO" id="GO:0003677">
    <property type="term" value="F:DNA binding"/>
    <property type="evidence" value="ECO:0007669"/>
    <property type="project" value="UniProtKB-KW"/>
</dbReference>
<dbReference type="CDD" id="cd00090">
    <property type="entry name" value="HTH_ARSR"/>
    <property type="match status" value="1"/>
</dbReference>
<dbReference type="InterPro" id="IPR002577">
    <property type="entry name" value="HTH_HxlR"/>
</dbReference>
<dbReference type="InterPro" id="IPR011991">
    <property type="entry name" value="ArsR-like_HTH"/>
</dbReference>
<evidence type="ECO:0000313" key="7">
    <source>
        <dbReference type="Proteomes" id="UP000680866"/>
    </source>
</evidence>
<evidence type="ECO:0000259" key="5">
    <source>
        <dbReference type="PROSITE" id="PS51118"/>
    </source>
</evidence>
<organism evidence="6 7">
    <name type="scientific">Polymorphospora rubra</name>
    <dbReference type="NCBI Taxonomy" id="338584"/>
    <lineage>
        <taxon>Bacteria</taxon>
        <taxon>Bacillati</taxon>
        <taxon>Actinomycetota</taxon>
        <taxon>Actinomycetes</taxon>
        <taxon>Micromonosporales</taxon>
        <taxon>Micromonosporaceae</taxon>
        <taxon>Polymorphospora</taxon>
    </lineage>
</organism>
<dbReference type="KEGG" id="pry:Prubr_50740"/>
<dbReference type="InterPro" id="IPR036390">
    <property type="entry name" value="WH_DNA-bd_sf"/>
</dbReference>
<keyword evidence="3" id="KW-0804">Transcription</keyword>
<dbReference type="InterPro" id="IPR036388">
    <property type="entry name" value="WH-like_DNA-bd_sf"/>
</dbReference>
<feature type="domain" description="HTH hxlR-type" evidence="5">
    <location>
        <begin position="29"/>
        <end position="127"/>
    </location>
</feature>
<name>A0A810N8X6_9ACTN</name>
<evidence type="ECO:0000256" key="1">
    <source>
        <dbReference type="ARBA" id="ARBA00023015"/>
    </source>
</evidence>
<reference evidence="6" key="1">
    <citation type="submission" date="2020-08" db="EMBL/GenBank/DDBJ databases">
        <title>Whole genome shotgun sequence of Polymorphospora rubra NBRC 101157.</title>
        <authorList>
            <person name="Komaki H."/>
            <person name="Tamura T."/>
        </authorList>
    </citation>
    <scope>NUCLEOTIDE SEQUENCE</scope>
    <source>
        <strain evidence="6">NBRC 101157</strain>
    </source>
</reference>
<dbReference type="RefSeq" id="WP_212817348.1">
    <property type="nucleotide sequence ID" value="NZ_AP023359.1"/>
</dbReference>
<dbReference type="PROSITE" id="PS51118">
    <property type="entry name" value="HTH_HXLR"/>
    <property type="match status" value="1"/>
</dbReference>
<dbReference type="Pfam" id="PF01638">
    <property type="entry name" value="HxlR"/>
    <property type="match status" value="1"/>
</dbReference>
<dbReference type="PANTHER" id="PTHR33204:SF39">
    <property type="entry name" value="TRANSCRIPTIONAL REGULATORY PROTEIN"/>
    <property type="match status" value="1"/>
</dbReference>
<evidence type="ECO:0000256" key="2">
    <source>
        <dbReference type="ARBA" id="ARBA00023125"/>
    </source>
</evidence>
<keyword evidence="2" id="KW-0238">DNA-binding</keyword>
<accession>A0A810N8X6</accession>
<evidence type="ECO:0000256" key="4">
    <source>
        <dbReference type="SAM" id="MobiDB-lite"/>
    </source>
</evidence>
<evidence type="ECO:0000313" key="6">
    <source>
        <dbReference type="EMBL" id="BCJ68053.1"/>
    </source>
</evidence>
<feature type="compositionally biased region" description="Basic and acidic residues" evidence="4">
    <location>
        <begin position="153"/>
        <end position="168"/>
    </location>
</feature>
<keyword evidence="7" id="KW-1185">Reference proteome</keyword>